<dbReference type="AlphaFoldDB" id="A0A0E9SXR3"/>
<sequence length="45" mass="5003">MSLKSLLNLFFLPSQSTVLADLRVISLAPNVFATKDFPFSPHLLL</sequence>
<organism evidence="1">
    <name type="scientific">Anguilla anguilla</name>
    <name type="common">European freshwater eel</name>
    <name type="synonym">Muraena anguilla</name>
    <dbReference type="NCBI Taxonomy" id="7936"/>
    <lineage>
        <taxon>Eukaryota</taxon>
        <taxon>Metazoa</taxon>
        <taxon>Chordata</taxon>
        <taxon>Craniata</taxon>
        <taxon>Vertebrata</taxon>
        <taxon>Euteleostomi</taxon>
        <taxon>Actinopterygii</taxon>
        <taxon>Neopterygii</taxon>
        <taxon>Teleostei</taxon>
        <taxon>Anguilliformes</taxon>
        <taxon>Anguillidae</taxon>
        <taxon>Anguilla</taxon>
    </lineage>
</organism>
<accession>A0A0E9SXR3</accession>
<reference evidence="1" key="1">
    <citation type="submission" date="2014-11" db="EMBL/GenBank/DDBJ databases">
        <authorList>
            <person name="Amaro Gonzalez C."/>
        </authorList>
    </citation>
    <scope>NUCLEOTIDE SEQUENCE</scope>
</reference>
<name>A0A0E9SXR3_ANGAN</name>
<protein>
    <submittedName>
        <fullName evidence="1">Uncharacterized protein</fullName>
    </submittedName>
</protein>
<dbReference type="EMBL" id="GBXM01062486">
    <property type="protein sequence ID" value="JAH46091.1"/>
    <property type="molecule type" value="Transcribed_RNA"/>
</dbReference>
<proteinExistence type="predicted"/>
<reference evidence="1" key="2">
    <citation type="journal article" date="2015" name="Fish Shellfish Immunol.">
        <title>Early steps in the European eel (Anguilla anguilla)-Vibrio vulnificus interaction in the gills: Role of the RtxA13 toxin.</title>
        <authorList>
            <person name="Callol A."/>
            <person name="Pajuelo D."/>
            <person name="Ebbesson L."/>
            <person name="Teles M."/>
            <person name="MacKenzie S."/>
            <person name="Amaro C."/>
        </authorList>
    </citation>
    <scope>NUCLEOTIDE SEQUENCE</scope>
</reference>
<evidence type="ECO:0000313" key="1">
    <source>
        <dbReference type="EMBL" id="JAH46091.1"/>
    </source>
</evidence>
<dbReference type="EMBL" id="GBXM01070755">
    <property type="protein sequence ID" value="JAH37822.1"/>
    <property type="molecule type" value="Transcribed_RNA"/>
</dbReference>